<accession>A0A5J6WIF6</accession>
<evidence type="ECO:0000313" key="2">
    <source>
        <dbReference type="Proteomes" id="UP000327424"/>
    </source>
</evidence>
<dbReference type="EMBL" id="CP044399">
    <property type="protein sequence ID" value="QFI37018.1"/>
    <property type="molecule type" value="Genomic_DNA"/>
</dbReference>
<protein>
    <submittedName>
        <fullName evidence="1">Uncharacterized protein</fullName>
    </submittedName>
</protein>
<reference evidence="1 2" key="1">
    <citation type="submission" date="2019-09" db="EMBL/GenBank/DDBJ databases">
        <title>Hybrid Assembly of the complete Genome of the Deep-Sea Bacterium Moritella marina from long Nanopore and Illumina reads.</title>
        <authorList>
            <person name="Magin S."/>
            <person name="Georgoulis A."/>
            <person name="Papadimitriou K."/>
            <person name="Iliakis G."/>
            <person name="Vorgias C.E."/>
        </authorList>
    </citation>
    <scope>NUCLEOTIDE SEQUENCE [LARGE SCALE GENOMIC DNA]</scope>
    <source>
        <strain evidence="1 2">MP-1</strain>
    </source>
</reference>
<dbReference type="KEGG" id="mmaa:FR932_03825"/>
<organism evidence="1 2">
    <name type="scientific">Moritella marina ATCC 15381</name>
    <dbReference type="NCBI Taxonomy" id="1202962"/>
    <lineage>
        <taxon>Bacteria</taxon>
        <taxon>Pseudomonadati</taxon>
        <taxon>Pseudomonadota</taxon>
        <taxon>Gammaproteobacteria</taxon>
        <taxon>Alteromonadales</taxon>
        <taxon>Moritellaceae</taxon>
        <taxon>Moritella</taxon>
    </lineage>
</organism>
<keyword evidence="2" id="KW-1185">Reference proteome</keyword>
<sequence length="106" mass="12015">MSKSIRTLSLNEVTIMLKSDEFIVIDPIASEAYIYDYDINGHFEKVFVFLAEDVIPTLEKWSESQLIANRSFNEKPCGYCYAGWNISADGERHYAVKQQAVALGLS</sequence>
<dbReference type="AlphaFoldDB" id="A0A5J6WIF6"/>
<dbReference type="Proteomes" id="UP000327424">
    <property type="component" value="Chromosome"/>
</dbReference>
<name>A0A5J6WIF6_MORMI</name>
<dbReference type="RefSeq" id="WP_019439378.1">
    <property type="nucleotide sequence ID" value="NZ_ALOE01000001.1"/>
</dbReference>
<gene>
    <name evidence="1" type="ORF">FR932_03825</name>
</gene>
<evidence type="ECO:0000313" key="1">
    <source>
        <dbReference type="EMBL" id="QFI37018.1"/>
    </source>
</evidence>
<proteinExistence type="predicted"/>